<dbReference type="SUPFAM" id="SSF52075">
    <property type="entry name" value="Outer arm dynein light chain 1"/>
    <property type="match status" value="1"/>
</dbReference>
<evidence type="ECO:0000256" key="2">
    <source>
        <dbReference type="ARBA" id="ARBA00022614"/>
    </source>
</evidence>
<dbReference type="Pfam" id="PF14580">
    <property type="entry name" value="LRR_9"/>
    <property type="match status" value="1"/>
</dbReference>
<keyword evidence="4" id="KW-0969">Cilium</keyword>
<dbReference type="AlphaFoldDB" id="A0A2R5GSR0"/>
<dbReference type="OrthoDB" id="1904536at2759"/>
<proteinExistence type="predicted"/>
<name>A0A2R5GSR0_9STRA</name>
<evidence type="ECO:0000256" key="5">
    <source>
        <dbReference type="ARBA" id="ARBA00023273"/>
    </source>
</evidence>
<evidence type="ECO:0000256" key="1">
    <source>
        <dbReference type="ARBA" id="ARBA00004138"/>
    </source>
</evidence>
<dbReference type="SMART" id="SM00365">
    <property type="entry name" value="LRR_SD22"/>
    <property type="match status" value="4"/>
</dbReference>
<dbReference type="PROSITE" id="PS51450">
    <property type="entry name" value="LRR"/>
    <property type="match status" value="4"/>
</dbReference>
<keyword evidence="2" id="KW-0433">Leucine-rich repeat</keyword>
<protein>
    <submittedName>
        <fullName evidence="7">Dynein assembly factor 1, axonemal</fullName>
    </submittedName>
</protein>
<feature type="compositionally biased region" description="Basic and acidic residues" evidence="6">
    <location>
        <begin position="363"/>
        <end position="382"/>
    </location>
</feature>
<feature type="compositionally biased region" description="Low complexity" evidence="6">
    <location>
        <begin position="277"/>
        <end position="292"/>
    </location>
</feature>
<dbReference type="InterPro" id="IPR032675">
    <property type="entry name" value="LRR_dom_sf"/>
</dbReference>
<dbReference type="Proteomes" id="UP000241890">
    <property type="component" value="Unassembled WGS sequence"/>
</dbReference>
<dbReference type="PANTHER" id="PTHR45973:SF9">
    <property type="entry name" value="LEUCINE-RICH REPEAT-CONTAINING PROTEIN 46"/>
    <property type="match status" value="1"/>
</dbReference>
<dbReference type="InParanoid" id="A0A2R5GSR0"/>
<feature type="compositionally biased region" description="Low complexity" evidence="6">
    <location>
        <begin position="300"/>
        <end position="316"/>
    </location>
</feature>
<feature type="compositionally biased region" description="Polar residues" evidence="6">
    <location>
        <begin position="464"/>
        <end position="477"/>
    </location>
</feature>
<dbReference type="PANTHER" id="PTHR45973">
    <property type="entry name" value="PROTEIN PHOSPHATASE 1 REGULATORY SUBUNIT SDS22-RELATED"/>
    <property type="match status" value="1"/>
</dbReference>
<comment type="subcellular location">
    <subcellularLocation>
        <location evidence="1">Cell projection</location>
        <location evidence="1">Cilium</location>
    </subcellularLocation>
</comment>
<feature type="region of interest" description="Disordered" evidence="6">
    <location>
        <begin position="277"/>
        <end position="493"/>
    </location>
</feature>
<evidence type="ECO:0000256" key="3">
    <source>
        <dbReference type="ARBA" id="ARBA00022737"/>
    </source>
</evidence>
<comment type="caution">
    <text evidence="7">The sequence shown here is derived from an EMBL/GenBank/DDBJ whole genome shotgun (WGS) entry which is preliminary data.</text>
</comment>
<keyword evidence="5" id="KW-0966">Cell projection</keyword>
<dbReference type="InterPro" id="IPR050576">
    <property type="entry name" value="Cilia_flagella_integrity"/>
</dbReference>
<sequence length="493" mass="54491">MVGVDMTKLALRESCEKNKLYRTPRLNDKLYLHYKGWKRIENLDEYTGLKVLWLEGNGLLKIEGLEHQKELRTLYLHENVLEKIENLENQANLDTLNLAQNFIEKIENLEHMKELKTLLLPQNRLKELANIEHVTKLPELSCLDIQKNKIEDPAILDVLERCEKLSVLYLQGNPCVKKIRFYRKTTIARLKSLKYLDDRPVFPEERLRAEAWCRGLAEGSVEAARACEKAELDRQRKEKQEKEEANFRAFEKMMLDGKRIRAEREAAAKAAAAAAASAPGSETEAGPVAAAPVAPPVAPPVESTSAANATATPTDASMDHESAPAMAMAAPPVPPPLSDDATLTAQVPAQASPVLVNPYSGEKVIKRPENPASKAFREDKLRRAQARADNLDAAETQANSSQDEPASEQTVTSSSDDDKKEQDSISTAKMADGPALQADKVDGAEEEEEAKEEGENAASPLPAPTQTVPANKLTQNASEEDSRREEAAFDELD</sequence>
<keyword evidence="8" id="KW-1185">Reference proteome</keyword>
<dbReference type="EMBL" id="BEYU01000154">
    <property type="protein sequence ID" value="GBG33349.1"/>
    <property type="molecule type" value="Genomic_DNA"/>
</dbReference>
<dbReference type="Gene3D" id="3.80.10.10">
    <property type="entry name" value="Ribonuclease Inhibitor"/>
    <property type="match status" value="2"/>
</dbReference>
<evidence type="ECO:0000256" key="4">
    <source>
        <dbReference type="ARBA" id="ARBA00023069"/>
    </source>
</evidence>
<evidence type="ECO:0000256" key="6">
    <source>
        <dbReference type="SAM" id="MobiDB-lite"/>
    </source>
</evidence>
<evidence type="ECO:0000313" key="8">
    <source>
        <dbReference type="Proteomes" id="UP000241890"/>
    </source>
</evidence>
<feature type="compositionally biased region" description="Polar residues" evidence="6">
    <location>
        <begin position="396"/>
        <end position="412"/>
    </location>
</feature>
<accession>A0A2R5GSR0</accession>
<dbReference type="InterPro" id="IPR001611">
    <property type="entry name" value="Leu-rich_rpt"/>
</dbReference>
<reference evidence="7 8" key="1">
    <citation type="submission" date="2017-12" db="EMBL/GenBank/DDBJ databases">
        <title>Sequencing, de novo assembly and annotation of complete genome of a new Thraustochytrid species, strain FCC1311.</title>
        <authorList>
            <person name="Sedici K."/>
            <person name="Godart F."/>
            <person name="Aiese Cigliano R."/>
            <person name="Sanseverino W."/>
            <person name="Barakat M."/>
            <person name="Ortet P."/>
            <person name="Marechal E."/>
            <person name="Cagnac O."/>
            <person name="Amato A."/>
        </authorList>
    </citation>
    <scope>NUCLEOTIDE SEQUENCE [LARGE SCALE GENOMIC DNA]</scope>
</reference>
<organism evidence="7 8">
    <name type="scientific">Hondaea fermentalgiana</name>
    <dbReference type="NCBI Taxonomy" id="2315210"/>
    <lineage>
        <taxon>Eukaryota</taxon>
        <taxon>Sar</taxon>
        <taxon>Stramenopiles</taxon>
        <taxon>Bigyra</taxon>
        <taxon>Labyrinthulomycetes</taxon>
        <taxon>Thraustochytrida</taxon>
        <taxon>Thraustochytriidae</taxon>
        <taxon>Hondaea</taxon>
    </lineage>
</organism>
<evidence type="ECO:0000313" key="7">
    <source>
        <dbReference type="EMBL" id="GBG33349.1"/>
    </source>
</evidence>
<keyword evidence="3" id="KW-0677">Repeat</keyword>
<gene>
    <name evidence="7" type="ORF">FCC1311_095722</name>
</gene>